<dbReference type="RefSeq" id="WP_231445099.1">
    <property type="nucleotide sequence ID" value="NZ_JAJOMB010000012.1"/>
</dbReference>
<dbReference type="GO" id="GO:0022857">
    <property type="term" value="F:transmembrane transporter activity"/>
    <property type="evidence" value="ECO:0007669"/>
    <property type="project" value="InterPro"/>
</dbReference>
<dbReference type="CDD" id="cd17316">
    <property type="entry name" value="MFS_SV2_like"/>
    <property type="match status" value="1"/>
</dbReference>
<keyword evidence="5 6" id="KW-0472">Membrane</keyword>
<evidence type="ECO:0000259" key="7">
    <source>
        <dbReference type="PROSITE" id="PS50850"/>
    </source>
</evidence>
<feature type="transmembrane region" description="Helical" evidence="6">
    <location>
        <begin position="74"/>
        <end position="92"/>
    </location>
</feature>
<dbReference type="PANTHER" id="PTHR23511">
    <property type="entry name" value="SYNAPTIC VESICLE GLYCOPROTEIN 2"/>
    <property type="match status" value="1"/>
</dbReference>
<dbReference type="SUPFAM" id="SSF103473">
    <property type="entry name" value="MFS general substrate transporter"/>
    <property type="match status" value="1"/>
</dbReference>
<feature type="transmembrane region" description="Helical" evidence="6">
    <location>
        <begin position="162"/>
        <end position="182"/>
    </location>
</feature>
<evidence type="ECO:0000256" key="4">
    <source>
        <dbReference type="ARBA" id="ARBA00022989"/>
    </source>
</evidence>
<evidence type="ECO:0000256" key="3">
    <source>
        <dbReference type="ARBA" id="ARBA00022692"/>
    </source>
</evidence>
<keyword evidence="4 6" id="KW-1133">Transmembrane helix</keyword>
<feature type="transmembrane region" description="Helical" evidence="6">
    <location>
        <begin position="447"/>
        <end position="468"/>
    </location>
</feature>
<feature type="transmembrane region" description="Helical" evidence="6">
    <location>
        <begin position="352"/>
        <end position="371"/>
    </location>
</feature>
<keyword evidence="2" id="KW-0813">Transport</keyword>
<feature type="domain" description="Major facilitator superfamily (MFS) profile" evidence="7">
    <location>
        <begin position="35"/>
        <end position="473"/>
    </location>
</feature>
<feature type="transmembrane region" description="Helical" evidence="6">
    <location>
        <begin position="287"/>
        <end position="310"/>
    </location>
</feature>
<dbReference type="GO" id="GO:0005886">
    <property type="term" value="C:plasma membrane"/>
    <property type="evidence" value="ECO:0007669"/>
    <property type="project" value="UniProtKB-SubCell"/>
</dbReference>
<feature type="transmembrane region" description="Helical" evidence="6">
    <location>
        <begin position="26"/>
        <end position="45"/>
    </location>
</feature>
<accession>A0A9X1T1C3</accession>
<feature type="transmembrane region" description="Helical" evidence="6">
    <location>
        <begin position="322"/>
        <end position="340"/>
    </location>
</feature>
<comment type="caution">
    <text evidence="8">The sequence shown here is derived from an EMBL/GenBank/DDBJ whole genome shotgun (WGS) entry which is preliminary data.</text>
</comment>
<evidence type="ECO:0000313" key="9">
    <source>
        <dbReference type="Proteomes" id="UP001138997"/>
    </source>
</evidence>
<evidence type="ECO:0000256" key="1">
    <source>
        <dbReference type="ARBA" id="ARBA00004651"/>
    </source>
</evidence>
<dbReference type="AlphaFoldDB" id="A0A9X1T1C3"/>
<gene>
    <name evidence="8" type="ORF">LR394_22475</name>
</gene>
<keyword evidence="9" id="KW-1185">Reference proteome</keyword>
<reference evidence="8" key="1">
    <citation type="submission" date="2021-11" db="EMBL/GenBank/DDBJ databases">
        <title>Streptomyces corallinus and Kineosporia corallina sp. nov., two new coral-derived marine actinobacteria.</title>
        <authorList>
            <person name="Buangrab K."/>
            <person name="Sutthacheep M."/>
            <person name="Yeemin T."/>
            <person name="Harunari E."/>
            <person name="Igarashi Y."/>
            <person name="Sripreechasak P."/>
            <person name="Kanchanasin P."/>
            <person name="Tanasupawat S."/>
            <person name="Phongsopitanun W."/>
        </authorList>
    </citation>
    <scope>NUCLEOTIDE SEQUENCE</scope>
    <source>
        <strain evidence="8">JCM 31032</strain>
    </source>
</reference>
<feature type="transmembrane region" description="Helical" evidence="6">
    <location>
        <begin position="377"/>
        <end position="401"/>
    </location>
</feature>
<evidence type="ECO:0000313" key="8">
    <source>
        <dbReference type="EMBL" id="MCD5313678.1"/>
    </source>
</evidence>
<feature type="transmembrane region" description="Helical" evidence="6">
    <location>
        <begin position="194"/>
        <end position="213"/>
    </location>
</feature>
<evidence type="ECO:0000256" key="5">
    <source>
        <dbReference type="ARBA" id="ARBA00023136"/>
    </source>
</evidence>
<dbReference type="InterPro" id="IPR005828">
    <property type="entry name" value="MFS_sugar_transport-like"/>
</dbReference>
<dbReference type="InterPro" id="IPR020846">
    <property type="entry name" value="MFS_dom"/>
</dbReference>
<feature type="transmembrane region" description="Helical" evidence="6">
    <location>
        <begin position="127"/>
        <end position="150"/>
    </location>
</feature>
<dbReference type="PANTHER" id="PTHR23511:SF34">
    <property type="entry name" value="SYNAPTIC VESICLE GLYCOPROTEIN 2"/>
    <property type="match status" value="1"/>
</dbReference>
<dbReference type="EMBL" id="JAJOMB010000012">
    <property type="protein sequence ID" value="MCD5313678.1"/>
    <property type="molecule type" value="Genomic_DNA"/>
</dbReference>
<proteinExistence type="predicted"/>
<feature type="transmembrane region" description="Helical" evidence="6">
    <location>
        <begin position="104"/>
        <end position="121"/>
    </location>
</feature>
<name>A0A9X1T1C3_9ACTN</name>
<dbReference type="Proteomes" id="UP001138997">
    <property type="component" value="Unassembled WGS sequence"/>
</dbReference>
<comment type="subcellular location">
    <subcellularLocation>
        <location evidence="1">Cell membrane</location>
        <topology evidence="1">Multi-pass membrane protein</topology>
    </subcellularLocation>
</comment>
<keyword evidence="3 6" id="KW-0812">Transmembrane</keyword>
<dbReference type="PROSITE" id="PS50850">
    <property type="entry name" value="MFS"/>
    <property type="match status" value="1"/>
</dbReference>
<dbReference type="Pfam" id="PF00083">
    <property type="entry name" value="Sugar_tr"/>
    <property type="match status" value="1"/>
</dbReference>
<feature type="transmembrane region" description="Helical" evidence="6">
    <location>
        <begin position="413"/>
        <end position="435"/>
    </location>
</feature>
<dbReference type="InterPro" id="IPR036259">
    <property type="entry name" value="MFS_trans_sf"/>
</dbReference>
<dbReference type="Gene3D" id="1.20.1250.20">
    <property type="entry name" value="MFS general substrate transporter like domains"/>
    <property type="match status" value="1"/>
</dbReference>
<protein>
    <submittedName>
        <fullName evidence="8">MFS transporter</fullName>
    </submittedName>
</protein>
<organism evidence="8 9">
    <name type="scientific">Kineosporia babensis</name>
    <dbReference type="NCBI Taxonomy" id="499548"/>
    <lineage>
        <taxon>Bacteria</taxon>
        <taxon>Bacillati</taxon>
        <taxon>Actinomycetota</taxon>
        <taxon>Actinomycetes</taxon>
        <taxon>Kineosporiales</taxon>
        <taxon>Kineosporiaceae</taxon>
        <taxon>Kineosporia</taxon>
    </lineage>
</organism>
<evidence type="ECO:0000256" key="6">
    <source>
        <dbReference type="SAM" id="Phobius"/>
    </source>
</evidence>
<evidence type="ECO:0000256" key="2">
    <source>
        <dbReference type="ARBA" id="ARBA00022448"/>
    </source>
</evidence>
<sequence length="493" mass="53021">MTTTPQQGTGDGRVLRSNLPARLDRLPWSSWHITVLIGLGTVWILDGLEVTIVGALGDRLTEAGSGLELSAAQIGQAAAVYVAGACLGALYFGQLTEKYGRKKLFMITLGVYLAATVLTAFSMNVWFFYACRFFTGAGIGGEYAAINSAIDELMPARLRGRIDLMINGSYWLGAAVGAALTLVLLDTDIFAADLGWRVAFGMGAILGLVILLVRRNVPESPRWLTIHGKHEEASAIVEQIEHTVEHRDKLKLEPVPADRAIEIHERGPVKVFEIIRTMIRTYPSRSALGLGLFVGQAFLYNAVFFTQGLVLTTFFDIGSGTVGLYIIPLALGNFLGPLLLGPFFDTVGRRTMITLSYVLSSLFLIATGVLFQQEVFSAVTLTVAWCVVFFFASAGASAAYLTVSEIFPMETRAMAIAFFYAVGTGLGGIIGPLLFGRLVETESFSAVAGGYYLGAGLMLVAGLLEWWIGVDAENRNLEDIAAPLSAAPSRSST</sequence>